<comment type="caution">
    <text evidence="1">The sequence shown here is derived from an EMBL/GenBank/DDBJ whole genome shotgun (WGS) entry which is preliminary data.</text>
</comment>
<proteinExistence type="predicted"/>
<dbReference type="EMBL" id="MHKM01000041">
    <property type="protein sequence ID" value="OGY90602.1"/>
    <property type="molecule type" value="Genomic_DNA"/>
</dbReference>
<protein>
    <submittedName>
        <fullName evidence="1">Uncharacterized protein</fullName>
    </submittedName>
</protein>
<dbReference type="Proteomes" id="UP000178248">
    <property type="component" value="Unassembled WGS sequence"/>
</dbReference>
<organism evidence="1 2">
    <name type="scientific">Candidatus Komeilibacteria bacterium RIFCSPLOWO2_01_FULL_52_15</name>
    <dbReference type="NCBI Taxonomy" id="1798551"/>
    <lineage>
        <taxon>Bacteria</taxon>
        <taxon>Candidatus Komeiliibacteriota</taxon>
    </lineage>
</organism>
<accession>A0A1G2BN74</accession>
<name>A0A1G2BN74_9BACT</name>
<reference evidence="1 2" key="1">
    <citation type="journal article" date="2016" name="Nat. Commun.">
        <title>Thousands of microbial genomes shed light on interconnected biogeochemical processes in an aquifer system.</title>
        <authorList>
            <person name="Anantharaman K."/>
            <person name="Brown C.T."/>
            <person name="Hug L.A."/>
            <person name="Sharon I."/>
            <person name="Castelle C.J."/>
            <person name="Probst A.J."/>
            <person name="Thomas B.C."/>
            <person name="Singh A."/>
            <person name="Wilkins M.J."/>
            <person name="Karaoz U."/>
            <person name="Brodie E.L."/>
            <person name="Williams K.H."/>
            <person name="Hubbard S.S."/>
            <person name="Banfield J.F."/>
        </authorList>
    </citation>
    <scope>NUCLEOTIDE SEQUENCE [LARGE SCALE GENOMIC DNA]</scope>
</reference>
<dbReference type="AlphaFoldDB" id="A0A1G2BN74"/>
<evidence type="ECO:0000313" key="1">
    <source>
        <dbReference type="EMBL" id="OGY90602.1"/>
    </source>
</evidence>
<sequence>MSKFNLFGTIQAAQDYAALFAGATPGATRFESAPDIRVGPVALITAENQTEFDELNRRAAEQQGFCFRNAQGDLIRIVIGPFRNGFLLWFVNSDSGAAIRA</sequence>
<gene>
    <name evidence="1" type="ORF">A3B30_00100</name>
</gene>
<evidence type="ECO:0000313" key="2">
    <source>
        <dbReference type="Proteomes" id="UP000178248"/>
    </source>
</evidence>